<protein>
    <submittedName>
        <fullName evidence="1">Uncharacterized protein</fullName>
    </submittedName>
</protein>
<dbReference type="InParanoid" id="A0A3R7JQN3"/>
<dbReference type="Proteomes" id="UP000286415">
    <property type="component" value="Unassembled WGS sequence"/>
</dbReference>
<sequence length="278" mass="30837">MTSTIFYCPAVTPFRCLAAMPPERSKRARMHLGCPSLDRSGGDAEVGLERSELRYLEPWHRSAATSFSFPNQAQWASHGSHPERRLSPTTPKRFVTSFVLLCQAYPCSSGAGHILQWNYPLHNRKLVLQLLRYGFADTNPHEHGSETTTVEDLKTSQSRCSNRPGLSYKTKQPLLTNTSPRYVKRSTNASTSPWIVRGAFCGCMSGSMTLHFVGAKCMPKNRMTLVSSSENIGAFCSSSRTRITSSAYSRSTRSSSPEFLGPFSARPIISSITKLDKN</sequence>
<dbReference type="AlphaFoldDB" id="A0A3R7JQN3"/>
<evidence type="ECO:0000313" key="2">
    <source>
        <dbReference type="Proteomes" id="UP000286415"/>
    </source>
</evidence>
<proteinExistence type="predicted"/>
<dbReference type="EMBL" id="NIRI02000005">
    <property type="protein sequence ID" value="KAG5455096.1"/>
    <property type="molecule type" value="Genomic_DNA"/>
</dbReference>
<gene>
    <name evidence="1" type="ORF">CSKR_107354</name>
</gene>
<organism evidence="1 2">
    <name type="scientific">Clonorchis sinensis</name>
    <name type="common">Chinese liver fluke</name>
    <dbReference type="NCBI Taxonomy" id="79923"/>
    <lineage>
        <taxon>Eukaryota</taxon>
        <taxon>Metazoa</taxon>
        <taxon>Spiralia</taxon>
        <taxon>Lophotrochozoa</taxon>
        <taxon>Platyhelminthes</taxon>
        <taxon>Trematoda</taxon>
        <taxon>Digenea</taxon>
        <taxon>Opisthorchiida</taxon>
        <taxon>Opisthorchiata</taxon>
        <taxon>Opisthorchiidae</taxon>
        <taxon>Clonorchis</taxon>
    </lineage>
</organism>
<reference evidence="1 2" key="1">
    <citation type="journal article" date="2018" name="Biotechnol. Adv.">
        <title>Improved genomic resources and new bioinformatic workflow for the carcinogenic parasite Clonorchis sinensis: Biotechnological implications.</title>
        <authorList>
            <person name="Wang D."/>
            <person name="Korhonen P.K."/>
            <person name="Gasser R.B."/>
            <person name="Young N.D."/>
        </authorList>
    </citation>
    <scope>NUCLEOTIDE SEQUENCE [LARGE SCALE GENOMIC DNA]</scope>
    <source>
        <strain evidence="1">Cs-k2</strain>
    </source>
</reference>
<comment type="caution">
    <text evidence="1">The sequence shown here is derived from an EMBL/GenBank/DDBJ whole genome shotgun (WGS) entry which is preliminary data.</text>
</comment>
<accession>A0A3R7JQN3</accession>
<evidence type="ECO:0000313" key="1">
    <source>
        <dbReference type="EMBL" id="KAG5455096.1"/>
    </source>
</evidence>
<reference evidence="1 2" key="2">
    <citation type="journal article" date="2021" name="Genomics">
        <title>High-quality reference genome for Clonorchis sinensis.</title>
        <authorList>
            <person name="Young N.D."/>
            <person name="Stroehlein A.J."/>
            <person name="Kinkar L."/>
            <person name="Wang T."/>
            <person name="Sohn W.M."/>
            <person name="Chang B.C.H."/>
            <person name="Kaur P."/>
            <person name="Weisz D."/>
            <person name="Dudchenko O."/>
            <person name="Aiden E.L."/>
            <person name="Korhonen P.K."/>
            <person name="Gasser R.B."/>
        </authorList>
    </citation>
    <scope>NUCLEOTIDE SEQUENCE [LARGE SCALE GENOMIC DNA]</scope>
    <source>
        <strain evidence="1">Cs-k2</strain>
    </source>
</reference>
<name>A0A3R7JQN3_CLOSI</name>
<keyword evidence="2" id="KW-1185">Reference proteome</keyword>